<accession>A0A6N7WTL0</accession>
<comment type="function">
    <text evidence="5">Responsible for synthesis of pseudouridine from uracil-55 in the psi GC loop of transfer RNAs.</text>
</comment>
<dbReference type="Pfam" id="PF16198">
    <property type="entry name" value="TruB_C_2"/>
    <property type="match status" value="1"/>
</dbReference>
<dbReference type="GO" id="GO:0160148">
    <property type="term" value="F:tRNA pseudouridine(55) synthase activity"/>
    <property type="evidence" value="ECO:0007669"/>
    <property type="project" value="UniProtKB-EC"/>
</dbReference>
<organism evidence="8 9">
    <name type="scientific">Parafannyhessea umbonata</name>
    <dbReference type="NCBI Taxonomy" id="604330"/>
    <lineage>
        <taxon>Bacteria</taxon>
        <taxon>Bacillati</taxon>
        <taxon>Actinomycetota</taxon>
        <taxon>Coriobacteriia</taxon>
        <taxon>Coriobacteriales</taxon>
        <taxon>Atopobiaceae</taxon>
        <taxon>Parafannyhessea</taxon>
    </lineage>
</organism>
<dbReference type="InterPro" id="IPR002501">
    <property type="entry name" value="PsdUridine_synth_N"/>
</dbReference>
<dbReference type="AlphaFoldDB" id="A0A6N7WTL0"/>
<evidence type="ECO:0000313" key="8">
    <source>
        <dbReference type="EMBL" id="MST60108.1"/>
    </source>
</evidence>
<dbReference type="EMBL" id="VUND01000001">
    <property type="protein sequence ID" value="MST60108.1"/>
    <property type="molecule type" value="Genomic_DNA"/>
</dbReference>
<feature type="active site" description="Nucleophile" evidence="5">
    <location>
        <position position="45"/>
    </location>
</feature>
<evidence type="ECO:0000259" key="7">
    <source>
        <dbReference type="Pfam" id="PF16198"/>
    </source>
</evidence>
<protein>
    <recommendedName>
        <fullName evidence="5">tRNA pseudouridine synthase B</fullName>
        <ecNumber evidence="5">5.4.99.25</ecNumber>
    </recommendedName>
    <alternativeName>
        <fullName evidence="5">tRNA pseudouridine(55) synthase</fullName>
        <shortName evidence="5">Psi55 synthase</shortName>
    </alternativeName>
    <alternativeName>
        <fullName evidence="5">tRNA pseudouridylate synthase</fullName>
    </alternativeName>
    <alternativeName>
        <fullName evidence="5">tRNA-uridine isomerase</fullName>
    </alternativeName>
</protein>
<dbReference type="GO" id="GO:0031119">
    <property type="term" value="P:tRNA pseudouridine synthesis"/>
    <property type="evidence" value="ECO:0007669"/>
    <property type="project" value="UniProtKB-UniRule"/>
</dbReference>
<keyword evidence="4 5" id="KW-0413">Isomerase</keyword>
<dbReference type="CDD" id="cd02573">
    <property type="entry name" value="PseudoU_synth_EcTruB"/>
    <property type="match status" value="1"/>
</dbReference>
<comment type="catalytic activity">
    <reaction evidence="1 5">
        <text>uridine(55) in tRNA = pseudouridine(55) in tRNA</text>
        <dbReference type="Rhea" id="RHEA:42532"/>
        <dbReference type="Rhea" id="RHEA-COMP:10101"/>
        <dbReference type="Rhea" id="RHEA-COMP:10102"/>
        <dbReference type="ChEBI" id="CHEBI:65314"/>
        <dbReference type="ChEBI" id="CHEBI:65315"/>
        <dbReference type="EC" id="5.4.99.25"/>
    </reaction>
</comment>
<dbReference type="Gene3D" id="3.30.2350.10">
    <property type="entry name" value="Pseudouridine synthase"/>
    <property type="match status" value="1"/>
</dbReference>
<dbReference type="PANTHER" id="PTHR13767">
    <property type="entry name" value="TRNA-PSEUDOURIDINE SYNTHASE"/>
    <property type="match status" value="1"/>
</dbReference>
<dbReference type="Pfam" id="PF01509">
    <property type="entry name" value="TruB_N"/>
    <property type="match status" value="1"/>
</dbReference>
<name>A0A6N7WTL0_9ACTN</name>
<evidence type="ECO:0000256" key="5">
    <source>
        <dbReference type="HAMAP-Rule" id="MF_01080"/>
    </source>
</evidence>
<dbReference type="GO" id="GO:0003723">
    <property type="term" value="F:RNA binding"/>
    <property type="evidence" value="ECO:0007669"/>
    <property type="project" value="InterPro"/>
</dbReference>
<feature type="domain" description="Pseudouridine synthase II N-terminal" evidence="6">
    <location>
        <begin position="30"/>
        <end position="186"/>
    </location>
</feature>
<evidence type="ECO:0000256" key="3">
    <source>
        <dbReference type="ARBA" id="ARBA00022694"/>
    </source>
</evidence>
<dbReference type="InterPro" id="IPR020103">
    <property type="entry name" value="PsdUridine_synth_cat_dom_sf"/>
</dbReference>
<proteinExistence type="inferred from homology"/>
<sequence length="314" mass="32782">MKRGQSGINCLLAIDKPVGMSSHDVVNHVRRALGEKRVGHAGTLDPLASGVLVVGVGQGTRLMGLLTADTKSYVARIAFGTQTATDDAEGEVVLSAEPPADVLSREFAAGVVSGLEGEQDQVPPSFSAISVGGVRAYDRARKGQEVELKSRRVSILSAVLLDVVADGPDGQPCWDCAFTVSKGTYVRSIARDLGASLGSAAHLVELRRTASGDIGLADCVALDELERRGAEALAECALDPVAKLGLPAHELTVEELADVRCGRRIACTDADAGLAEGGRACLTFGNALVGIWEREGNRLRCRVNFPSGVTGVAR</sequence>
<dbReference type="Proteomes" id="UP000434342">
    <property type="component" value="Unassembled WGS sequence"/>
</dbReference>
<gene>
    <name evidence="5 8" type="primary">truB</name>
    <name evidence="8" type="ORF">FYJ69_04170</name>
</gene>
<dbReference type="GO" id="GO:1990481">
    <property type="term" value="P:mRNA pseudouridine synthesis"/>
    <property type="evidence" value="ECO:0007669"/>
    <property type="project" value="TreeGrafter"/>
</dbReference>
<dbReference type="HAMAP" id="MF_01080">
    <property type="entry name" value="TruB_bact"/>
    <property type="match status" value="1"/>
</dbReference>
<evidence type="ECO:0000313" key="9">
    <source>
        <dbReference type="Proteomes" id="UP000434342"/>
    </source>
</evidence>
<evidence type="ECO:0000259" key="6">
    <source>
        <dbReference type="Pfam" id="PF01509"/>
    </source>
</evidence>
<dbReference type="PANTHER" id="PTHR13767:SF2">
    <property type="entry name" value="PSEUDOURIDYLATE SYNTHASE TRUB1"/>
    <property type="match status" value="1"/>
</dbReference>
<evidence type="ECO:0000256" key="4">
    <source>
        <dbReference type="ARBA" id="ARBA00023235"/>
    </source>
</evidence>
<keyword evidence="3 5" id="KW-0819">tRNA processing</keyword>
<dbReference type="InterPro" id="IPR014780">
    <property type="entry name" value="tRNA_psdUridine_synth_TruB"/>
</dbReference>
<comment type="similarity">
    <text evidence="2 5">Belongs to the pseudouridine synthase TruB family. Type 1 subfamily.</text>
</comment>
<feature type="domain" description="tRNA pseudouridylate synthase B C-terminal" evidence="7">
    <location>
        <begin position="187"/>
        <end position="227"/>
    </location>
</feature>
<comment type="caution">
    <text evidence="8">The sequence shown here is derived from an EMBL/GenBank/DDBJ whole genome shotgun (WGS) entry which is preliminary data.</text>
</comment>
<dbReference type="EC" id="5.4.99.25" evidence="5"/>
<dbReference type="RefSeq" id="WP_154540230.1">
    <property type="nucleotide sequence ID" value="NZ_VUND01000001.1"/>
</dbReference>
<evidence type="ECO:0000256" key="2">
    <source>
        <dbReference type="ARBA" id="ARBA00005642"/>
    </source>
</evidence>
<evidence type="ECO:0000256" key="1">
    <source>
        <dbReference type="ARBA" id="ARBA00000385"/>
    </source>
</evidence>
<dbReference type="InterPro" id="IPR032819">
    <property type="entry name" value="TruB_C"/>
</dbReference>
<dbReference type="NCBIfam" id="TIGR00431">
    <property type="entry name" value="TruB"/>
    <property type="match status" value="1"/>
</dbReference>
<reference evidence="8 9" key="1">
    <citation type="submission" date="2019-08" db="EMBL/GenBank/DDBJ databases">
        <title>In-depth cultivation of the pig gut microbiome towards novel bacterial diversity and tailored functional studies.</title>
        <authorList>
            <person name="Wylensek D."/>
            <person name="Hitch T.C.A."/>
            <person name="Clavel T."/>
        </authorList>
    </citation>
    <scope>NUCLEOTIDE SEQUENCE [LARGE SCALE GENOMIC DNA]</scope>
    <source>
        <strain evidence="8 9">WB01_CNA04</strain>
    </source>
</reference>
<dbReference type="SUPFAM" id="SSF55120">
    <property type="entry name" value="Pseudouridine synthase"/>
    <property type="match status" value="1"/>
</dbReference>